<dbReference type="Gene3D" id="3.90.76.10">
    <property type="entry name" value="Dipeptide-binding Protein, Domain 1"/>
    <property type="match status" value="1"/>
</dbReference>
<dbReference type="GO" id="GO:0042597">
    <property type="term" value="C:periplasmic space"/>
    <property type="evidence" value="ECO:0007669"/>
    <property type="project" value="UniProtKB-ARBA"/>
</dbReference>
<keyword evidence="2" id="KW-0813">Transport</keyword>
<dbReference type="GO" id="GO:1904680">
    <property type="term" value="F:peptide transmembrane transporter activity"/>
    <property type="evidence" value="ECO:0007669"/>
    <property type="project" value="TreeGrafter"/>
</dbReference>
<comment type="caution">
    <text evidence="5">The sequence shown here is derived from an EMBL/GenBank/DDBJ whole genome shotgun (WGS) entry which is preliminary data.</text>
</comment>
<evidence type="ECO:0000259" key="4">
    <source>
        <dbReference type="Pfam" id="PF00496"/>
    </source>
</evidence>
<dbReference type="PANTHER" id="PTHR30290:SF9">
    <property type="entry name" value="OLIGOPEPTIDE-BINDING PROTEIN APPA"/>
    <property type="match status" value="1"/>
</dbReference>
<dbReference type="GO" id="GO:0043190">
    <property type="term" value="C:ATP-binding cassette (ABC) transporter complex"/>
    <property type="evidence" value="ECO:0007669"/>
    <property type="project" value="InterPro"/>
</dbReference>
<protein>
    <submittedName>
        <fullName evidence="5">ABC-type transport system substrate-binding protein</fullName>
    </submittedName>
</protein>
<dbReference type="SUPFAM" id="SSF53850">
    <property type="entry name" value="Periplasmic binding protein-like II"/>
    <property type="match status" value="1"/>
</dbReference>
<keyword evidence="6" id="KW-1185">Reference proteome</keyword>
<reference evidence="5 6" key="1">
    <citation type="submission" date="2020-08" db="EMBL/GenBank/DDBJ databases">
        <title>Genomic Encyclopedia of Type Strains, Phase IV (KMG-IV): sequencing the most valuable type-strain genomes for metagenomic binning, comparative biology and taxonomic classification.</title>
        <authorList>
            <person name="Goeker M."/>
        </authorList>
    </citation>
    <scope>NUCLEOTIDE SEQUENCE [LARGE SCALE GENOMIC DNA]</scope>
    <source>
        <strain evidence="5 6">DSM 13481</strain>
    </source>
</reference>
<feature type="domain" description="Solute-binding protein family 5" evidence="4">
    <location>
        <begin position="86"/>
        <end position="516"/>
    </location>
</feature>
<accession>A0A841GEK1</accession>
<evidence type="ECO:0000256" key="2">
    <source>
        <dbReference type="ARBA" id="ARBA00022448"/>
    </source>
</evidence>
<dbReference type="Pfam" id="PF00496">
    <property type="entry name" value="SBP_bac_5"/>
    <property type="match status" value="1"/>
</dbReference>
<dbReference type="AlphaFoldDB" id="A0A841GEK1"/>
<dbReference type="InterPro" id="IPR039424">
    <property type="entry name" value="SBP_5"/>
</dbReference>
<keyword evidence="3" id="KW-0732">Signal</keyword>
<dbReference type="PANTHER" id="PTHR30290">
    <property type="entry name" value="PERIPLASMIC BINDING COMPONENT OF ABC TRANSPORTER"/>
    <property type="match status" value="1"/>
</dbReference>
<evidence type="ECO:0000256" key="1">
    <source>
        <dbReference type="ARBA" id="ARBA00005695"/>
    </source>
</evidence>
<evidence type="ECO:0000313" key="5">
    <source>
        <dbReference type="EMBL" id="MBB6062056.1"/>
    </source>
</evidence>
<gene>
    <name evidence="5" type="ORF">HNP65_000478</name>
</gene>
<dbReference type="PIRSF" id="PIRSF002741">
    <property type="entry name" value="MppA"/>
    <property type="match status" value="1"/>
</dbReference>
<organism evidence="5 6">
    <name type="scientific">Thermosipho japonicus</name>
    <dbReference type="NCBI Taxonomy" id="90323"/>
    <lineage>
        <taxon>Bacteria</taxon>
        <taxon>Thermotogati</taxon>
        <taxon>Thermotogota</taxon>
        <taxon>Thermotogae</taxon>
        <taxon>Thermotogales</taxon>
        <taxon>Fervidobacteriaceae</taxon>
        <taxon>Thermosipho</taxon>
    </lineage>
</organism>
<dbReference type="Gene3D" id="3.10.105.10">
    <property type="entry name" value="Dipeptide-binding Protein, Domain 3"/>
    <property type="match status" value="1"/>
</dbReference>
<sequence length="607" mass="68832">MKRLFVFLTILLSLFMFAETVVNYALLEDITTTNIWNLLGSGSSAWNFYIQLWKYPSLLGMNKDGMLIPSAAAEIPEIVEENGMYTVTVKLRKDLRWSDGSPFTADDVVFTYNTIQEMQIPGGNWTGAYEPKKVEKIDPWTVKFYFEEKKTMTIYYDTLMTAIVSKNFWQPYVEKAKKQENPVNWLLSQEVVDPGITALNLGKIEKGAFVEVKREVDKDFYWAQGEKSIFYENGGFVIENPNSGYKWTSVNPSPEGNVKLTVENGPYVDKIIYRIYGNKSVALQALQKGDVDFVLNPNGLTSGEFESLKGVPGIKLTVNPSLGFRYLAFNLRKFPFNIKEFRQAIAALIDRDYICNRVLQGKAIPLATPVPPANTFWYNSDVKTIGEGLSRGERYQLAIELLKKAGFSWDQEPILDLNNTANPVVKKGKGLKGPDGNYVPDLELLSPSGEYDPMRATTAIYIEQWAKDLGIPIDVKLTDFNEIVTRAFDEVDFDMYMLGWGIGRVPTYFKSFWASDQMAPEGFNTPGYNNPEFDALVEEFEMADNFDEAVEAIKAAQELLAEDLPYIILFTTPIYEAYRDSIAFPYTDILDGIQNYNGFPENVMKVK</sequence>
<dbReference type="Gene3D" id="3.40.190.10">
    <property type="entry name" value="Periplasmic binding protein-like II"/>
    <property type="match status" value="1"/>
</dbReference>
<name>A0A841GEK1_9BACT</name>
<dbReference type="GO" id="GO:0015833">
    <property type="term" value="P:peptide transport"/>
    <property type="evidence" value="ECO:0007669"/>
    <property type="project" value="TreeGrafter"/>
</dbReference>
<dbReference type="EMBL" id="JACHEX010000001">
    <property type="protein sequence ID" value="MBB6062056.1"/>
    <property type="molecule type" value="Genomic_DNA"/>
</dbReference>
<dbReference type="InterPro" id="IPR000914">
    <property type="entry name" value="SBP_5_dom"/>
</dbReference>
<dbReference type="RefSeq" id="WP_184618785.1">
    <property type="nucleotide sequence ID" value="NZ_JACHEX010000001.1"/>
</dbReference>
<dbReference type="Proteomes" id="UP000555828">
    <property type="component" value="Unassembled WGS sequence"/>
</dbReference>
<comment type="similarity">
    <text evidence="1">Belongs to the bacterial solute-binding protein 5 family.</text>
</comment>
<evidence type="ECO:0000256" key="3">
    <source>
        <dbReference type="ARBA" id="ARBA00022729"/>
    </source>
</evidence>
<dbReference type="InterPro" id="IPR030678">
    <property type="entry name" value="Peptide/Ni-bd"/>
</dbReference>
<proteinExistence type="inferred from homology"/>
<evidence type="ECO:0000313" key="6">
    <source>
        <dbReference type="Proteomes" id="UP000555828"/>
    </source>
</evidence>
<dbReference type="CDD" id="cd00995">
    <property type="entry name" value="PBP2_NikA_DppA_OppA_like"/>
    <property type="match status" value="1"/>
</dbReference>